<dbReference type="EMBL" id="MUJZ01055293">
    <property type="protein sequence ID" value="OTF72639.1"/>
    <property type="molecule type" value="Genomic_DNA"/>
</dbReference>
<dbReference type="SUPFAM" id="SSF111418">
    <property type="entry name" value="Hormone receptor domain"/>
    <property type="match status" value="1"/>
</dbReference>
<dbReference type="Gene3D" id="1.20.1070.10">
    <property type="entry name" value="Rhodopsin 7-helix transmembrane proteins"/>
    <property type="match status" value="1"/>
</dbReference>
<keyword evidence="6 10" id="KW-0675">Receptor</keyword>
<evidence type="ECO:0000256" key="1">
    <source>
        <dbReference type="ARBA" id="ARBA00004141"/>
    </source>
</evidence>
<dbReference type="GO" id="GO:0017046">
    <property type="term" value="F:peptide hormone binding"/>
    <property type="evidence" value="ECO:0007669"/>
    <property type="project" value="TreeGrafter"/>
</dbReference>
<organism evidence="10 11">
    <name type="scientific">Euroglyphus maynei</name>
    <name type="common">Mayne's house dust mite</name>
    <dbReference type="NCBI Taxonomy" id="6958"/>
    <lineage>
        <taxon>Eukaryota</taxon>
        <taxon>Metazoa</taxon>
        <taxon>Ecdysozoa</taxon>
        <taxon>Arthropoda</taxon>
        <taxon>Chelicerata</taxon>
        <taxon>Arachnida</taxon>
        <taxon>Acari</taxon>
        <taxon>Acariformes</taxon>
        <taxon>Sarcoptiformes</taxon>
        <taxon>Astigmata</taxon>
        <taxon>Psoroptidia</taxon>
        <taxon>Analgoidea</taxon>
        <taxon>Pyroglyphidae</taxon>
        <taxon>Pyroglyphinae</taxon>
        <taxon>Euroglyphus</taxon>
    </lineage>
</organism>
<evidence type="ECO:0000313" key="10">
    <source>
        <dbReference type="EMBL" id="OTF72639.1"/>
    </source>
</evidence>
<dbReference type="InterPro" id="IPR050332">
    <property type="entry name" value="GPCR_2"/>
</dbReference>
<evidence type="ECO:0000259" key="9">
    <source>
        <dbReference type="PROSITE" id="PS50261"/>
    </source>
</evidence>
<reference evidence="10 11" key="1">
    <citation type="submission" date="2017-03" db="EMBL/GenBank/DDBJ databases">
        <title>Genome Survey of Euroglyphus maynei.</title>
        <authorList>
            <person name="Arlian L.G."/>
            <person name="Morgan M.S."/>
            <person name="Rider S.D."/>
        </authorList>
    </citation>
    <scope>NUCLEOTIDE SEQUENCE [LARGE SCALE GENOMIC DNA]</scope>
    <source>
        <strain evidence="10">Arlian Lab</strain>
        <tissue evidence="10">Whole body</tissue>
    </source>
</reference>
<evidence type="ECO:0000256" key="3">
    <source>
        <dbReference type="ARBA" id="ARBA00022989"/>
    </source>
</evidence>
<dbReference type="OrthoDB" id="6022368at2759"/>
<feature type="domain" description="G-protein coupled receptors family 2 profile 2" evidence="9">
    <location>
        <begin position="75"/>
        <end position="182"/>
    </location>
</feature>
<dbReference type="AlphaFoldDB" id="A0A1Y3AVX8"/>
<evidence type="ECO:0000256" key="2">
    <source>
        <dbReference type="ARBA" id="ARBA00022692"/>
    </source>
</evidence>
<dbReference type="InterPro" id="IPR017981">
    <property type="entry name" value="GPCR_2-like_7TM"/>
</dbReference>
<gene>
    <name evidence="10" type="ORF">BLA29_007964</name>
</gene>
<keyword evidence="11" id="KW-1185">Reference proteome</keyword>
<dbReference type="PROSITE" id="PS50261">
    <property type="entry name" value="G_PROTEIN_RECEP_F2_4"/>
    <property type="match status" value="1"/>
</dbReference>
<dbReference type="GO" id="GO:0005886">
    <property type="term" value="C:plasma membrane"/>
    <property type="evidence" value="ECO:0007669"/>
    <property type="project" value="TreeGrafter"/>
</dbReference>
<accession>A0A1Y3AVX8</accession>
<dbReference type="Proteomes" id="UP000194236">
    <property type="component" value="Unassembled WGS sequence"/>
</dbReference>
<dbReference type="Pfam" id="PF00002">
    <property type="entry name" value="7tm_2"/>
    <property type="match status" value="1"/>
</dbReference>
<evidence type="ECO:0000256" key="6">
    <source>
        <dbReference type="ARBA" id="ARBA00023170"/>
    </source>
</evidence>
<sequence>MGTYCPSAWDGASCWMRTLAENATRMCLSNGTWAERADYDQCKALNLPIQIPIENIHTTYIYYFGYGLSLLALSIALFIFLYFKLIAICWITTDRLHSYPSSTSQKASCITVILLTYLMGTNFFWMFVEGLYLYILVVKTFSIEFVKITNYLIIGWAAPALIIFCWLLSKFYFSNYDSELVQ</sequence>
<proteinExistence type="predicted"/>
<evidence type="ECO:0000256" key="4">
    <source>
        <dbReference type="ARBA" id="ARBA00023040"/>
    </source>
</evidence>
<keyword evidence="3 8" id="KW-1133">Transmembrane helix</keyword>
<keyword evidence="2 8" id="KW-0812">Transmembrane</keyword>
<dbReference type="GO" id="GO:0008528">
    <property type="term" value="F:G protein-coupled peptide receptor activity"/>
    <property type="evidence" value="ECO:0007669"/>
    <property type="project" value="TreeGrafter"/>
</dbReference>
<dbReference type="InterPro" id="IPR036445">
    <property type="entry name" value="GPCR_2_extracell_dom_sf"/>
</dbReference>
<evidence type="ECO:0000256" key="7">
    <source>
        <dbReference type="ARBA" id="ARBA00023224"/>
    </source>
</evidence>
<feature type="transmembrane region" description="Helical" evidence="8">
    <location>
        <begin position="60"/>
        <end position="86"/>
    </location>
</feature>
<evidence type="ECO:0000256" key="8">
    <source>
        <dbReference type="SAM" id="Phobius"/>
    </source>
</evidence>
<feature type="transmembrane region" description="Helical" evidence="8">
    <location>
        <begin position="107"/>
        <end position="128"/>
    </location>
</feature>
<name>A0A1Y3AVX8_EURMA</name>
<keyword evidence="4" id="KW-0297">G-protein coupled receptor</keyword>
<dbReference type="PANTHER" id="PTHR45620:SF15">
    <property type="entry name" value="DIURETIC HORMONE 44 RECEPTOR 1-RELATED"/>
    <property type="match status" value="1"/>
</dbReference>
<feature type="transmembrane region" description="Helical" evidence="8">
    <location>
        <begin position="148"/>
        <end position="168"/>
    </location>
</feature>
<dbReference type="GO" id="GO:0007188">
    <property type="term" value="P:adenylate cyclase-modulating G protein-coupled receptor signaling pathway"/>
    <property type="evidence" value="ECO:0007669"/>
    <property type="project" value="TreeGrafter"/>
</dbReference>
<comment type="caution">
    <text evidence="10">The sequence shown here is derived from an EMBL/GenBank/DDBJ whole genome shotgun (WGS) entry which is preliminary data.</text>
</comment>
<comment type="subcellular location">
    <subcellularLocation>
        <location evidence="1">Membrane</location>
        <topology evidence="1">Multi-pass membrane protein</topology>
    </subcellularLocation>
</comment>
<dbReference type="InterPro" id="IPR000832">
    <property type="entry name" value="GPCR_2_secretin-like"/>
</dbReference>
<dbReference type="GO" id="GO:0007166">
    <property type="term" value="P:cell surface receptor signaling pathway"/>
    <property type="evidence" value="ECO:0007669"/>
    <property type="project" value="InterPro"/>
</dbReference>
<evidence type="ECO:0000256" key="5">
    <source>
        <dbReference type="ARBA" id="ARBA00023136"/>
    </source>
</evidence>
<protein>
    <submittedName>
        <fullName evidence="10">Diuretic hormone receptor-like protein</fullName>
    </submittedName>
</protein>
<evidence type="ECO:0000313" key="11">
    <source>
        <dbReference type="Proteomes" id="UP000194236"/>
    </source>
</evidence>
<dbReference type="PANTHER" id="PTHR45620">
    <property type="entry name" value="PDF RECEPTOR-LIKE PROTEIN-RELATED"/>
    <property type="match status" value="1"/>
</dbReference>
<keyword evidence="7" id="KW-0807">Transducer</keyword>
<keyword evidence="5 8" id="KW-0472">Membrane</keyword>